<dbReference type="InterPro" id="IPR052337">
    <property type="entry name" value="SAT4-like"/>
</dbReference>
<evidence type="ECO:0000313" key="9">
    <source>
        <dbReference type="EMBL" id="TGZ77228.1"/>
    </source>
</evidence>
<feature type="region of interest" description="Disordered" evidence="6">
    <location>
        <begin position="1"/>
        <end position="37"/>
    </location>
</feature>
<evidence type="ECO:0000256" key="6">
    <source>
        <dbReference type="SAM" id="MobiDB-lite"/>
    </source>
</evidence>
<feature type="transmembrane region" description="Helical" evidence="7">
    <location>
        <begin position="283"/>
        <end position="304"/>
    </location>
</feature>
<dbReference type="Proteomes" id="UP000298138">
    <property type="component" value="Unassembled WGS sequence"/>
</dbReference>
<evidence type="ECO:0000256" key="4">
    <source>
        <dbReference type="ARBA" id="ARBA00023136"/>
    </source>
</evidence>
<comment type="subcellular location">
    <subcellularLocation>
        <location evidence="1">Membrane</location>
        <topology evidence="1">Multi-pass membrane protein</topology>
    </subcellularLocation>
</comment>
<proteinExistence type="inferred from homology"/>
<dbReference type="InterPro" id="IPR049326">
    <property type="entry name" value="Rhodopsin_dom_fungi"/>
</dbReference>
<dbReference type="PANTHER" id="PTHR33048:SF129">
    <property type="entry name" value="INTEGRAL MEMBRANE PROTEIN-RELATED"/>
    <property type="match status" value="1"/>
</dbReference>
<dbReference type="Pfam" id="PF20684">
    <property type="entry name" value="Fung_rhodopsin"/>
    <property type="match status" value="1"/>
</dbReference>
<evidence type="ECO:0000256" key="1">
    <source>
        <dbReference type="ARBA" id="ARBA00004141"/>
    </source>
</evidence>
<name>A0A4S2MR34_9PEZI</name>
<sequence length="438" mass="48444">MSSSESNTLPTTTAPSAPSPSIMMSSTATTTTTRTPFIPPTGTAAILAILRNEAEGIHLSLPPSTLHRFTTPRPSTNPESRGLQMLLLAIIPTVVAAIFVVLRLWMRVRKKRGPVAADDVLITVAVGLGTVCAGVTVYGVQKAGIGKHSWTLEYEEIDKVLLVVYLHLMTYSLSVAFIKFSIIFFVRRISGPLRSRPLNWIIWGNFWYMVLFQIALSFLYSFQCMPAGATWSLAMRFHPQTECINYLPLYYVGATLHAASDLTLLLAPILLILTLHLPLPKKLLVIFLLSLGILACICSLIRMVYILQYTRSWDLTWELFEPSIWGHLEIALAVIASCSPALRPLFARLVPGLGRGRRGEEREGEIRVTRRIVWEGGKGGRVGTDTVIWGMREGSERGLVEEGVEMVGDREVWDGVKGGRKREVWEEEEIGGRNGGGG</sequence>
<evidence type="ECO:0000313" key="10">
    <source>
        <dbReference type="Proteomes" id="UP000298138"/>
    </source>
</evidence>
<evidence type="ECO:0000256" key="3">
    <source>
        <dbReference type="ARBA" id="ARBA00022989"/>
    </source>
</evidence>
<feature type="domain" description="Rhodopsin" evidence="8">
    <location>
        <begin position="102"/>
        <end position="348"/>
    </location>
</feature>
<evidence type="ECO:0000256" key="5">
    <source>
        <dbReference type="ARBA" id="ARBA00038359"/>
    </source>
</evidence>
<evidence type="ECO:0000256" key="7">
    <source>
        <dbReference type="SAM" id="Phobius"/>
    </source>
</evidence>
<keyword evidence="3 7" id="KW-1133">Transmembrane helix</keyword>
<dbReference type="OrthoDB" id="5329176at2759"/>
<keyword evidence="2 7" id="KW-0812">Transmembrane</keyword>
<evidence type="ECO:0000256" key="2">
    <source>
        <dbReference type="ARBA" id="ARBA00022692"/>
    </source>
</evidence>
<feature type="transmembrane region" description="Helical" evidence="7">
    <location>
        <begin position="160"/>
        <end position="186"/>
    </location>
</feature>
<dbReference type="PANTHER" id="PTHR33048">
    <property type="entry name" value="PTH11-LIKE INTEGRAL MEMBRANE PROTEIN (AFU_ORTHOLOGUE AFUA_5G11245)"/>
    <property type="match status" value="1"/>
</dbReference>
<comment type="similarity">
    <text evidence="5">Belongs to the SAT4 family.</text>
</comment>
<organism evidence="9 10">
    <name type="scientific">Ascodesmis nigricans</name>
    <dbReference type="NCBI Taxonomy" id="341454"/>
    <lineage>
        <taxon>Eukaryota</taxon>
        <taxon>Fungi</taxon>
        <taxon>Dikarya</taxon>
        <taxon>Ascomycota</taxon>
        <taxon>Pezizomycotina</taxon>
        <taxon>Pezizomycetes</taxon>
        <taxon>Pezizales</taxon>
        <taxon>Ascodesmidaceae</taxon>
        <taxon>Ascodesmis</taxon>
    </lineage>
</organism>
<dbReference type="AlphaFoldDB" id="A0A4S2MR34"/>
<feature type="transmembrane region" description="Helical" evidence="7">
    <location>
        <begin position="249"/>
        <end position="271"/>
    </location>
</feature>
<dbReference type="EMBL" id="ML220157">
    <property type="protein sequence ID" value="TGZ77228.1"/>
    <property type="molecule type" value="Genomic_DNA"/>
</dbReference>
<reference evidence="9 10" key="1">
    <citation type="submission" date="2019-04" db="EMBL/GenBank/DDBJ databases">
        <title>Comparative genomics and transcriptomics to analyze fruiting body development in filamentous ascomycetes.</title>
        <authorList>
            <consortium name="DOE Joint Genome Institute"/>
            <person name="Lutkenhaus R."/>
            <person name="Traeger S."/>
            <person name="Breuer J."/>
            <person name="Kuo A."/>
            <person name="Lipzen A."/>
            <person name="Pangilinan J."/>
            <person name="Dilworth D."/>
            <person name="Sandor L."/>
            <person name="Poggeler S."/>
            <person name="Barry K."/>
            <person name="Grigoriev I.V."/>
            <person name="Nowrousian M."/>
        </authorList>
    </citation>
    <scope>NUCLEOTIDE SEQUENCE [LARGE SCALE GENOMIC DNA]</scope>
    <source>
        <strain evidence="9 10">CBS 389.68</strain>
    </source>
</reference>
<protein>
    <recommendedName>
        <fullName evidence="8">Rhodopsin domain-containing protein</fullName>
    </recommendedName>
</protein>
<evidence type="ECO:0000259" key="8">
    <source>
        <dbReference type="Pfam" id="PF20684"/>
    </source>
</evidence>
<feature type="transmembrane region" description="Helical" evidence="7">
    <location>
        <begin position="206"/>
        <end position="229"/>
    </location>
</feature>
<keyword evidence="10" id="KW-1185">Reference proteome</keyword>
<dbReference type="GO" id="GO:0016020">
    <property type="term" value="C:membrane"/>
    <property type="evidence" value="ECO:0007669"/>
    <property type="project" value="UniProtKB-SubCell"/>
</dbReference>
<accession>A0A4S2MR34</accession>
<feature type="transmembrane region" description="Helical" evidence="7">
    <location>
        <begin position="83"/>
        <end position="105"/>
    </location>
</feature>
<dbReference type="InParanoid" id="A0A4S2MR34"/>
<keyword evidence="4 7" id="KW-0472">Membrane</keyword>
<feature type="compositionally biased region" description="Low complexity" evidence="6">
    <location>
        <begin position="8"/>
        <end position="37"/>
    </location>
</feature>
<feature type="transmembrane region" description="Helical" evidence="7">
    <location>
        <begin position="117"/>
        <end position="140"/>
    </location>
</feature>
<gene>
    <name evidence="9" type="ORF">EX30DRAFT_366883</name>
</gene>
<dbReference type="STRING" id="341454.A0A4S2MR34"/>